<dbReference type="Proteomes" id="UP000031258">
    <property type="component" value="Unassembled WGS sequence"/>
</dbReference>
<feature type="region of interest" description="Disordered" evidence="1">
    <location>
        <begin position="105"/>
        <end position="200"/>
    </location>
</feature>
<feature type="compositionally biased region" description="Basic and acidic residues" evidence="1">
    <location>
        <begin position="117"/>
        <end position="167"/>
    </location>
</feature>
<dbReference type="EMBL" id="JSWE01000153">
    <property type="protein sequence ID" value="KIE04719.1"/>
    <property type="molecule type" value="Genomic_DNA"/>
</dbReference>
<evidence type="ECO:0000256" key="1">
    <source>
        <dbReference type="SAM" id="MobiDB-lite"/>
    </source>
</evidence>
<feature type="compositionally biased region" description="Basic and acidic residues" evidence="1">
    <location>
        <begin position="184"/>
        <end position="200"/>
    </location>
</feature>
<evidence type="ECO:0000313" key="2">
    <source>
        <dbReference type="EMBL" id="KIE04719.1"/>
    </source>
</evidence>
<accession>A0A0C1QGL8</accession>
<sequence>MKWQKNLVTPINELIAVRDVHKQVFPAGIPQFVDYGDNTLPDEFRRRIRDSFLEKIRVRDLKEAFAMKRSVTGSQIHRRSSSPAGRYHGVESPRRMLELEDVIDNISSSSSTSSSILKEDQKEEKDKKRKRKEEPDITAKFELREEGKKEVKEKEVKEKSTTNDERSRKRVKVTARGNPNPEAWEERTKKSEIGHSRGKD</sequence>
<reference evidence="2 3" key="1">
    <citation type="submission" date="2014-11" db="EMBL/GenBank/DDBJ databases">
        <title>A Rickettsiales Symbiont of Amoebae With Ancient Features.</title>
        <authorList>
            <person name="Schulz F."/>
            <person name="Martijn J."/>
            <person name="Wascher F."/>
            <person name="Kostanjsek R."/>
            <person name="Ettema T.J."/>
            <person name="Horn M."/>
        </authorList>
    </citation>
    <scope>NUCLEOTIDE SEQUENCE [LARGE SCALE GENOMIC DNA]</scope>
    <source>
        <strain evidence="2 3">UWC36</strain>
    </source>
</reference>
<gene>
    <name evidence="2" type="ORF">NF27_GF00020</name>
</gene>
<organism evidence="2 3">
    <name type="scientific">Candidatus Jidaibacter acanthamoebae</name>
    <dbReference type="NCBI Taxonomy" id="86105"/>
    <lineage>
        <taxon>Bacteria</taxon>
        <taxon>Pseudomonadati</taxon>
        <taxon>Pseudomonadota</taxon>
        <taxon>Alphaproteobacteria</taxon>
        <taxon>Rickettsiales</taxon>
        <taxon>Candidatus Midichloriaceae</taxon>
        <taxon>Candidatus Jidaibacter</taxon>
    </lineage>
</organism>
<dbReference type="RefSeq" id="WP_152606876.1">
    <property type="nucleotide sequence ID" value="NZ_JSWE01000153.1"/>
</dbReference>
<dbReference type="AlphaFoldDB" id="A0A0C1QGL8"/>
<dbReference type="STRING" id="86105.NF27_GF00020"/>
<name>A0A0C1QGL8_9RICK</name>
<evidence type="ECO:0000313" key="3">
    <source>
        <dbReference type="Proteomes" id="UP000031258"/>
    </source>
</evidence>
<protein>
    <submittedName>
        <fullName evidence="2">Uncharacterized protein</fullName>
    </submittedName>
</protein>
<feature type="region of interest" description="Disordered" evidence="1">
    <location>
        <begin position="71"/>
        <end position="92"/>
    </location>
</feature>
<proteinExistence type="predicted"/>
<comment type="caution">
    <text evidence="2">The sequence shown here is derived from an EMBL/GenBank/DDBJ whole genome shotgun (WGS) entry which is preliminary data.</text>
</comment>
<keyword evidence="3" id="KW-1185">Reference proteome</keyword>